<dbReference type="GO" id="GO:0006814">
    <property type="term" value="P:sodium ion transport"/>
    <property type="evidence" value="ECO:0007669"/>
    <property type="project" value="UniProtKB-UniRule"/>
</dbReference>
<evidence type="ECO:0000256" key="6">
    <source>
        <dbReference type="ARBA" id="ARBA00022967"/>
    </source>
</evidence>
<evidence type="ECO:0000256" key="15">
    <source>
        <dbReference type="HAMAP-Rule" id="MF_00428"/>
    </source>
</evidence>
<comment type="subcellular location">
    <subcellularLocation>
        <location evidence="15">Cell membrane</location>
        <topology evidence="15">Multi-pass membrane protein</topology>
    </subcellularLocation>
    <subcellularLocation>
        <location evidence="1">Endomembrane system</location>
        <topology evidence="1">Multi-pass membrane protein</topology>
    </subcellularLocation>
</comment>
<keyword evidence="4" id="KW-0997">Cell inner membrane</keyword>
<keyword evidence="6 15" id="KW-1278">Translocase</keyword>
<evidence type="ECO:0000313" key="17">
    <source>
        <dbReference type="Proteomes" id="UP000051260"/>
    </source>
</evidence>
<dbReference type="InterPro" id="IPR003667">
    <property type="entry name" value="NqrDE/RnfAE"/>
</dbReference>
<dbReference type="GO" id="GO:0005886">
    <property type="term" value="C:plasma membrane"/>
    <property type="evidence" value="ECO:0007669"/>
    <property type="project" value="UniProtKB-SubCell"/>
</dbReference>
<dbReference type="OrthoDB" id="9782945at2"/>
<comment type="subunit">
    <text evidence="15">Composed of six subunits; NqrA, NqrB, NqrC, NqrD, NqrE and NqrF.</text>
</comment>
<dbReference type="PIRSF" id="PIRSF006102">
    <property type="entry name" value="NQR_DE"/>
    <property type="match status" value="1"/>
</dbReference>
<evidence type="ECO:0000256" key="10">
    <source>
        <dbReference type="ARBA" id="ARBA00023065"/>
    </source>
</evidence>
<feature type="transmembrane region" description="Helical" evidence="15">
    <location>
        <begin position="177"/>
        <end position="196"/>
    </location>
</feature>
<evidence type="ECO:0000256" key="12">
    <source>
        <dbReference type="ARBA" id="ARBA00023136"/>
    </source>
</evidence>
<evidence type="ECO:0000256" key="8">
    <source>
        <dbReference type="ARBA" id="ARBA00023027"/>
    </source>
</evidence>
<keyword evidence="12 15" id="KW-0472">Membrane</keyword>
<accession>A0A0N7M9C1</accession>
<dbReference type="Pfam" id="PF02508">
    <property type="entry name" value="Rnf-Nqr"/>
    <property type="match status" value="1"/>
</dbReference>
<keyword evidence="2 15" id="KW-0813">Transport</keyword>
<evidence type="ECO:0000256" key="7">
    <source>
        <dbReference type="ARBA" id="ARBA00022989"/>
    </source>
</evidence>
<evidence type="ECO:0000256" key="2">
    <source>
        <dbReference type="ARBA" id="ARBA00022448"/>
    </source>
</evidence>
<evidence type="ECO:0000256" key="3">
    <source>
        <dbReference type="ARBA" id="ARBA00022475"/>
    </source>
</evidence>
<keyword evidence="10 15" id="KW-0406">Ion transport</keyword>
<comment type="similarity">
    <text evidence="15">Belongs to the NqrDE/RnfAE family.</text>
</comment>
<keyword evidence="5 15" id="KW-0812">Transmembrane</keyword>
<evidence type="ECO:0000256" key="9">
    <source>
        <dbReference type="ARBA" id="ARBA00023053"/>
    </source>
</evidence>
<gene>
    <name evidence="16" type="primary">nqrD_2</name>
    <name evidence="15" type="synonym">nqrD</name>
    <name evidence="16" type="ORF">RUE5091_01814</name>
</gene>
<feature type="transmembrane region" description="Helical" evidence="15">
    <location>
        <begin position="38"/>
        <end position="58"/>
    </location>
</feature>
<keyword evidence="7 15" id="KW-1133">Transmembrane helix</keyword>
<evidence type="ECO:0000256" key="5">
    <source>
        <dbReference type="ARBA" id="ARBA00022692"/>
    </source>
</evidence>
<name>A0A0N7M9C1_9RHOB</name>
<keyword evidence="11 15" id="KW-0830">Ubiquinone</keyword>
<organism evidence="16 17">
    <name type="scientific">Ruegeria denitrificans</name>
    <dbReference type="NCBI Taxonomy" id="1715692"/>
    <lineage>
        <taxon>Bacteria</taxon>
        <taxon>Pseudomonadati</taxon>
        <taxon>Pseudomonadota</taxon>
        <taxon>Alphaproteobacteria</taxon>
        <taxon>Rhodobacterales</taxon>
        <taxon>Roseobacteraceae</taxon>
        <taxon>Ruegeria</taxon>
    </lineage>
</organism>
<keyword evidence="3 15" id="KW-1003">Cell membrane</keyword>
<evidence type="ECO:0000256" key="1">
    <source>
        <dbReference type="ARBA" id="ARBA00004127"/>
    </source>
</evidence>
<dbReference type="NCBIfam" id="NF006777">
    <property type="entry name" value="PRK09292.1"/>
    <property type="match status" value="1"/>
</dbReference>
<keyword evidence="16" id="KW-0560">Oxidoreductase</keyword>
<feature type="transmembrane region" description="Helical" evidence="15">
    <location>
        <begin position="141"/>
        <end position="165"/>
    </location>
</feature>
<dbReference type="PANTHER" id="PTHR30586:SF1">
    <property type="entry name" value="NA(+)-TRANSLOCATING NADH-QUINONE REDUCTASE SUBUNIT D"/>
    <property type="match status" value="1"/>
</dbReference>
<comment type="function">
    <text evidence="15">NQR complex catalyzes the reduction of ubiquinone-1 to ubiquinol by two successive reactions, coupled with the transport of Na(+) ions from the cytoplasm to the periplasm. NqrA to NqrE are probably involved in the second step, the conversion of ubisemiquinone to ubiquinol.</text>
</comment>
<dbReference type="PANTHER" id="PTHR30586">
    <property type="entry name" value="ELECTRON TRANSPORT COMPLEX PROTEIN RNFE"/>
    <property type="match status" value="1"/>
</dbReference>
<keyword evidence="13 15" id="KW-0739">Sodium transport</keyword>
<dbReference type="EC" id="7.2.1.1" evidence="15"/>
<proteinExistence type="inferred from homology"/>
<dbReference type="STRING" id="1715692.RUE5091_01814"/>
<sequence length="217" mass="23773">MSQTKKEMLVDPLVDNNPITLQVLGICSALAVTSSLQVSIVMAMAVIFVTSFSSFFISCLRNQIPSSIRIIVQMVIIASLVILVDQILKAYAFQISKTLSVFVGLIITNCIVMGRAEAFAMKNPPVASFIDGMGNGMGYGLILLLVGFFRELFGAGSLFGVTILQTVNNGGWYVPNGMLLLPPSAFFIIGLIIWAFRTWKPSQVEEREYKIQQVEAH</sequence>
<dbReference type="NCBIfam" id="NF009070">
    <property type="entry name" value="PRK12405.1"/>
    <property type="match status" value="1"/>
</dbReference>
<evidence type="ECO:0000256" key="14">
    <source>
        <dbReference type="ARBA" id="ARBA00023231"/>
    </source>
</evidence>
<feature type="transmembrane region" description="Helical" evidence="15">
    <location>
        <begin position="99"/>
        <end position="120"/>
    </location>
</feature>
<reference evidence="17" key="1">
    <citation type="submission" date="2015-09" db="EMBL/GenBank/DDBJ databases">
        <authorList>
            <person name="Rodrigo-Torres L."/>
            <person name="Arahal D.R."/>
        </authorList>
    </citation>
    <scope>NUCLEOTIDE SEQUENCE [LARGE SCALE GENOMIC DNA]</scope>
    <source>
        <strain evidence="17">CECT 5091</strain>
    </source>
</reference>
<keyword evidence="8 15" id="KW-0520">NAD</keyword>
<dbReference type="Proteomes" id="UP000051260">
    <property type="component" value="Unassembled WGS sequence"/>
</dbReference>
<dbReference type="InterPro" id="IPR011292">
    <property type="entry name" value="NqrD"/>
</dbReference>
<evidence type="ECO:0000313" key="16">
    <source>
        <dbReference type="EMBL" id="CUJ97523.1"/>
    </source>
</evidence>
<evidence type="ECO:0000256" key="11">
    <source>
        <dbReference type="ARBA" id="ARBA00023075"/>
    </source>
</evidence>
<evidence type="ECO:0000256" key="13">
    <source>
        <dbReference type="ARBA" id="ARBA00023201"/>
    </source>
</evidence>
<dbReference type="NCBIfam" id="TIGR01939">
    <property type="entry name" value="nqrD"/>
    <property type="match status" value="1"/>
</dbReference>
<dbReference type="AlphaFoldDB" id="A0A0N7M9C1"/>
<keyword evidence="14" id="KW-0535">Nitrogen fixation</keyword>
<dbReference type="RefSeq" id="WP_058281555.1">
    <property type="nucleotide sequence ID" value="NZ_CYUD01000005.1"/>
</dbReference>
<dbReference type="GO" id="GO:0012505">
    <property type="term" value="C:endomembrane system"/>
    <property type="evidence" value="ECO:0007669"/>
    <property type="project" value="UniProtKB-SubCell"/>
</dbReference>
<protein>
    <recommendedName>
        <fullName evidence="15">Na(+)-translocating NADH-quinone reductase subunit D</fullName>
        <shortName evidence="15">Na(+)-NQR subunit D</shortName>
        <shortName evidence="15">Na(+)-translocating NQR subunit D</shortName>
        <ecNumber evidence="15">7.2.1.1</ecNumber>
    </recommendedName>
    <alternativeName>
        <fullName evidence="15">NQR complex subunit D</fullName>
    </alternativeName>
    <alternativeName>
        <fullName evidence="15">NQR-1 subunit D</fullName>
    </alternativeName>
</protein>
<keyword evidence="17" id="KW-1185">Reference proteome</keyword>
<keyword evidence="9 15" id="KW-0915">Sodium</keyword>
<comment type="catalytic activity">
    <reaction evidence="15">
        <text>a ubiquinone + n Na(+)(in) + NADH + H(+) = a ubiquinol + n Na(+)(out) + NAD(+)</text>
        <dbReference type="Rhea" id="RHEA:47748"/>
        <dbReference type="Rhea" id="RHEA-COMP:9565"/>
        <dbReference type="Rhea" id="RHEA-COMP:9566"/>
        <dbReference type="ChEBI" id="CHEBI:15378"/>
        <dbReference type="ChEBI" id="CHEBI:16389"/>
        <dbReference type="ChEBI" id="CHEBI:17976"/>
        <dbReference type="ChEBI" id="CHEBI:29101"/>
        <dbReference type="ChEBI" id="CHEBI:57540"/>
        <dbReference type="ChEBI" id="CHEBI:57945"/>
        <dbReference type="EC" id="7.2.1.1"/>
    </reaction>
</comment>
<dbReference type="GO" id="GO:0016655">
    <property type="term" value="F:oxidoreductase activity, acting on NAD(P)H, quinone or similar compound as acceptor"/>
    <property type="evidence" value="ECO:0007669"/>
    <property type="project" value="UniProtKB-UniRule"/>
</dbReference>
<feature type="transmembrane region" description="Helical" evidence="15">
    <location>
        <begin position="70"/>
        <end position="93"/>
    </location>
</feature>
<dbReference type="EMBL" id="CYUD01000005">
    <property type="protein sequence ID" value="CUJ97523.1"/>
    <property type="molecule type" value="Genomic_DNA"/>
</dbReference>
<evidence type="ECO:0000256" key="4">
    <source>
        <dbReference type="ARBA" id="ARBA00022519"/>
    </source>
</evidence>
<dbReference type="HAMAP" id="MF_00428">
    <property type="entry name" value="NqrD"/>
    <property type="match status" value="1"/>
</dbReference>